<dbReference type="Proteomes" id="UP000095280">
    <property type="component" value="Unplaced"/>
</dbReference>
<organism evidence="2 3">
    <name type="scientific">Macrostomum lignano</name>
    <dbReference type="NCBI Taxonomy" id="282301"/>
    <lineage>
        <taxon>Eukaryota</taxon>
        <taxon>Metazoa</taxon>
        <taxon>Spiralia</taxon>
        <taxon>Lophotrochozoa</taxon>
        <taxon>Platyhelminthes</taxon>
        <taxon>Rhabditophora</taxon>
        <taxon>Macrostomorpha</taxon>
        <taxon>Macrostomida</taxon>
        <taxon>Macrostomidae</taxon>
        <taxon>Macrostomum</taxon>
    </lineage>
</organism>
<dbReference type="GO" id="GO:0016020">
    <property type="term" value="C:membrane"/>
    <property type="evidence" value="ECO:0007669"/>
    <property type="project" value="InterPro"/>
</dbReference>
<sequence length="477" mass="52453">RPGHVRLAVAPHLGVVLDGVAGVVAPAAGLQLIGRHAVKGPAGWVTAEPAKRVEELRPVETDGATVACPVPLQQPHQHQRPAARQQTPPALAGDTLNLLDCVQPDLLARPAVHQRVLHKAGRHSPSCPAGPDGHRAQDHAAVGQQVVERVQALRVQVGVQAAHAVQVQVPDRVHSLNLCRQRAPSRIEVGKFPTHKVGIVGVRPQPVLPVREAAAPAGRPDREPVWKAGRLPRLVHEARRDASAAGAGAGRVQGQHRYGREELQLLGQPVRQMRGDHQRQEQSWEAECQPELRAANSHPKQQLHNVGLAYTLRGAKIIRMSTMRPLLVLLILQGRLSLLLVVEATCAVNNSIDEEEIVGALLDPKQYNKNHRPLNRWTGQAASNNSRNHQNMDFTVNIYLRMIWEDARLAYSASNPNASVSLHSMKDKIWMPDIFFRNAKQSVFCHWRNDRFLICKAGSAAVTALPMLQMDMRENAN</sequence>
<dbReference type="Pfam" id="PF02931">
    <property type="entry name" value="Neur_chan_LBD"/>
    <property type="match status" value="1"/>
</dbReference>
<evidence type="ECO:0000259" key="1">
    <source>
        <dbReference type="Pfam" id="PF02931"/>
    </source>
</evidence>
<proteinExistence type="predicted"/>
<reference evidence="3" key="1">
    <citation type="submission" date="2016-11" db="UniProtKB">
        <authorList>
            <consortium name="WormBaseParasite"/>
        </authorList>
    </citation>
    <scope>IDENTIFICATION</scope>
</reference>
<protein>
    <submittedName>
        <fullName evidence="3">Neur_chan_LBD domain-containing protein</fullName>
    </submittedName>
</protein>
<feature type="domain" description="Neurotransmitter-gated ion-channel ligand-binding" evidence="1">
    <location>
        <begin position="356"/>
        <end position="456"/>
    </location>
</feature>
<name>A0A1I8IWA2_9PLAT</name>
<dbReference type="SUPFAM" id="SSF63712">
    <property type="entry name" value="Nicotinic receptor ligand binding domain-like"/>
    <property type="match status" value="1"/>
</dbReference>
<accession>A0A1I8IWA2</accession>
<evidence type="ECO:0000313" key="3">
    <source>
        <dbReference type="WBParaSite" id="maker-uti_cns_0017632-snap-gene-0.2-mRNA-1"/>
    </source>
</evidence>
<dbReference type="AlphaFoldDB" id="A0A1I8IWA2"/>
<dbReference type="GO" id="GO:0005230">
    <property type="term" value="F:extracellular ligand-gated monoatomic ion channel activity"/>
    <property type="evidence" value="ECO:0007669"/>
    <property type="project" value="InterPro"/>
</dbReference>
<dbReference type="WBParaSite" id="maker-uti_cns_0017632-snap-gene-0.2-mRNA-1">
    <property type="protein sequence ID" value="maker-uti_cns_0017632-snap-gene-0.2-mRNA-1"/>
    <property type="gene ID" value="maker-uti_cns_0017632-snap-gene-0.2"/>
</dbReference>
<dbReference type="InterPro" id="IPR006202">
    <property type="entry name" value="Neur_chan_lig-bd"/>
</dbReference>
<evidence type="ECO:0000313" key="2">
    <source>
        <dbReference type="Proteomes" id="UP000095280"/>
    </source>
</evidence>
<dbReference type="InterPro" id="IPR036734">
    <property type="entry name" value="Neur_chan_lig-bd_sf"/>
</dbReference>
<dbReference type="Gene3D" id="2.70.170.10">
    <property type="entry name" value="Neurotransmitter-gated ion-channel ligand-binding domain"/>
    <property type="match status" value="1"/>
</dbReference>
<keyword evidence="2" id="KW-1185">Reference proteome</keyword>